<evidence type="ECO:0000256" key="1">
    <source>
        <dbReference type="SAM" id="SignalP"/>
    </source>
</evidence>
<dbReference type="Gene3D" id="2.130.10.10">
    <property type="entry name" value="YVTN repeat-like/Quinoprotein amine dehydrogenase"/>
    <property type="match status" value="2"/>
</dbReference>
<gene>
    <name evidence="2" type="ORF">PCC79_06700</name>
</gene>
<accession>A0ABZ3CAS7</accession>
<protein>
    <submittedName>
        <fullName evidence="2">Uncharacterized protein</fullName>
    </submittedName>
</protein>
<organism evidence="2 3">
    <name type="scientific">Propioniciclava soli</name>
    <dbReference type="NCBI Taxonomy" id="2775081"/>
    <lineage>
        <taxon>Bacteria</taxon>
        <taxon>Bacillati</taxon>
        <taxon>Actinomycetota</taxon>
        <taxon>Actinomycetes</taxon>
        <taxon>Propionibacteriales</taxon>
        <taxon>Propionibacteriaceae</taxon>
        <taxon>Propioniciclava</taxon>
    </lineage>
</organism>
<dbReference type="Proteomes" id="UP001434337">
    <property type="component" value="Chromosome"/>
</dbReference>
<evidence type="ECO:0000313" key="3">
    <source>
        <dbReference type="Proteomes" id="UP001434337"/>
    </source>
</evidence>
<feature type="signal peptide" evidence="1">
    <location>
        <begin position="1"/>
        <end position="30"/>
    </location>
</feature>
<evidence type="ECO:0000313" key="2">
    <source>
        <dbReference type="EMBL" id="WZW99874.1"/>
    </source>
</evidence>
<feature type="chain" id="PRO_5046803240" evidence="1">
    <location>
        <begin position="31"/>
        <end position="774"/>
    </location>
</feature>
<reference evidence="2 3" key="1">
    <citation type="journal article" date="2023" name="Environ Microbiome">
        <title>A coral-associated actinobacterium mitigates coral bleaching under heat stress.</title>
        <authorList>
            <person name="Li J."/>
            <person name="Zou Y."/>
            <person name="Li Q."/>
            <person name="Zhang J."/>
            <person name="Bourne D.G."/>
            <person name="Lyu Y."/>
            <person name="Liu C."/>
            <person name="Zhang S."/>
        </authorList>
    </citation>
    <scope>NUCLEOTIDE SEQUENCE [LARGE SCALE GENOMIC DNA]</scope>
    <source>
        <strain evidence="2 3">SCSIO 13291</strain>
    </source>
</reference>
<dbReference type="SUPFAM" id="SSF50998">
    <property type="entry name" value="Quinoprotein alcohol dehydrogenase-like"/>
    <property type="match status" value="1"/>
</dbReference>
<keyword evidence="1" id="KW-0732">Signal</keyword>
<sequence>MALRSARRPLFGVLAAALAASVCLVAPAHAAENPLPASYTAPPAPGGALTDLGSPISSLTVVEGDFGHLPDGTFVAYAAPMGEDAALNVSTATSGTNTLLGQYPMVGASGAPMVQVAPDGRVYAATYTDGHLYRWDPATAEMTDLGQAPGGATYLYGLSFAPDGTVYGGSYPHATVWSYADGVGFTDLQVPIPDASVQYTRTVYDPDRHALWIGTQATAHLYRFDLTTGALAEVTLAAAPKAVSSVSDLDYAEGRVFVNWGGYVRVVDAESLTEVAFTDVSASIPFTAYPLSARGVSEAKQGGVYFSSTQVVNGRNSVEVVRYDLATDTVARTGANTTVRGALIGYGWTVENGQDVLYALAGNYSGGGFMLNIDSGRWQRVQYDIPRVPSPLQHVLPNADGSQVLVNAFLNGDTSRWDVARGTATPFTRFGQVEDWTLVDGVVHAGVYPNGTLVSAPFSSSSSPTLTTHATLKDSHQQIRPIEAKEHEGRIWYGTNPDYGLHGGAIAVLDPTTGAVDVTVDVVPDHTIAALAFVGSRVFAGSSTVGGTGTQPVPGSGTLIAWDAATKSVVASVTPVEGARSVNALVEHHGLLYGLADHTLFEADPDTLAVTRTLHLGTSGPVQPGEGELVFHPNGYLYASVDDAVVVVDPLAFVATTLLGEGTQRWELSPDGSFWTTVRPEGARSFTHLGQYGPAATDCAAPDTRPYVTLLGRTTTVRNRFLTTGCTLQDLIPTQGVPPRRYEAVLQPWLSARVAAGQLSPIERRLLWDAARGR</sequence>
<dbReference type="InterPro" id="IPR011047">
    <property type="entry name" value="Quinoprotein_ADH-like_sf"/>
</dbReference>
<keyword evidence="3" id="KW-1185">Reference proteome</keyword>
<dbReference type="EMBL" id="CP115965">
    <property type="protein sequence ID" value="WZW99874.1"/>
    <property type="molecule type" value="Genomic_DNA"/>
</dbReference>
<name>A0ABZ3CAS7_9ACTN</name>
<dbReference type="RefSeq" id="WP_342373358.1">
    <property type="nucleotide sequence ID" value="NZ_CP115965.1"/>
</dbReference>
<proteinExistence type="predicted"/>
<dbReference type="InterPro" id="IPR015943">
    <property type="entry name" value="WD40/YVTN_repeat-like_dom_sf"/>
</dbReference>